<dbReference type="PANTHER" id="PTHR43609">
    <property type="entry name" value="ACETYL-COA HYDROLASE"/>
    <property type="match status" value="1"/>
</dbReference>
<dbReference type="FunCoup" id="A0LF86">
    <property type="interactions" value="171"/>
</dbReference>
<dbReference type="PANTHER" id="PTHR43609:SF1">
    <property type="entry name" value="ACETYL-COA HYDROLASE"/>
    <property type="match status" value="1"/>
</dbReference>
<dbReference type="InterPro" id="IPR037171">
    <property type="entry name" value="NagB/RpiA_transferase-like"/>
</dbReference>
<dbReference type="Gene3D" id="3.40.1080.10">
    <property type="entry name" value="Glutaconate Coenzyme A-transferase"/>
    <property type="match status" value="1"/>
</dbReference>
<dbReference type="InterPro" id="IPR017821">
    <property type="entry name" value="Succinate_CoA_transferase"/>
</dbReference>
<evidence type="ECO:0000256" key="2">
    <source>
        <dbReference type="PIRSR" id="PIRSR617821-1"/>
    </source>
</evidence>
<dbReference type="FunFam" id="3.40.1080.20:FF:000001">
    <property type="entry name" value="Acetyl-CoA hydrolase Ach1"/>
    <property type="match status" value="1"/>
</dbReference>
<dbReference type="Proteomes" id="UP000001784">
    <property type="component" value="Chromosome"/>
</dbReference>
<dbReference type="GO" id="GO:0003986">
    <property type="term" value="F:acetyl-CoA hydrolase activity"/>
    <property type="evidence" value="ECO:0007669"/>
    <property type="project" value="UniProtKB-EC"/>
</dbReference>
<accession>A0LF86</accession>
<keyword evidence="6" id="KW-0378">Hydrolase</keyword>
<dbReference type="KEGG" id="sfu:Sfum_0388"/>
<dbReference type="GO" id="GO:0008775">
    <property type="term" value="F:acetate CoA-transferase activity"/>
    <property type="evidence" value="ECO:0007669"/>
    <property type="project" value="InterPro"/>
</dbReference>
<dbReference type="InterPro" id="IPR026888">
    <property type="entry name" value="AcetylCoA_hyd_C"/>
</dbReference>
<dbReference type="GO" id="GO:0006084">
    <property type="term" value="P:acetyl-CoA metabolic process"/>
    <property type="evidence" value="ECO:0007669"/>
    <property type="project" value="InterPro"/>
</dbReference>
<evidence type="ECO:0000313" key="7">
    <source>
        <dbReference type="Proteomes" id="UP000001784"/>
    </source>
</evidence>
<dbReference type="Gene3D" id="3.30.750.70">
    <property type="entry name" value="4-hydroxybutyrate coenzyme like domains"/>
    <property type="match status" value="1"/>
</dbReference>
<dbReference type="eggNOG" id="COG0427">
    <property type="taxonomic scope" value="Bacteria"/>
</dbReference>
<feature type="domain" description="Acetyl-CoA hydrolase/transferase N-terminal" evidence="4">
    <location>
        <begin position="11"/>
        <end position="215"/>
    </location>
</feature>
<dbReference type="InParanoid" id="A0LF86"/>
<evidence type="ECO:0000259" key="5">
    <source>
        <dbReference type="Pfam" id="PF13336"/>
    </source>
</evidence>
<dbReference type="InterPro" id="IPR003702">
    <property type="entry name" value="ActCoA_hydro_N"/>
</dbReference>
<sequence>MSIVGSYPKPSPEEAVSHIFHGATVAFSGFTNAGAAKIVPRALAARARAVHEKGDPLKIRVLTGASSGESIDEPLAQAQAISYRAPYQSGPRLRKQINSQEVEYVDMHLSHLPQTVLSGFQGRLDFAVVEATEITSDGRVYLTSSIGASPTYLKYADKVIIEINHHHSPRLREMTDILIMARPPHRSPLPLHDPLTKVGYPYAVVDPRKVIAVLETDEPDRVPKFTAGDPRSHKIAEHVVRFLLDEMLAGRIPNEFLPLQAGVGNVANSVMAALGENPYIPPFKMYTEVFQDSLVDLMQNGKVLAASTTALTITPEVLGRIYANMDYFVSKIVLRPQEISNHPGAIRRLGVISMNTALEFDIYGNVNSSHLYGTDIMNGIGGSAEFTRNSYLSLFMCPSIAKGGRISSVVPMCPHIDNNEHSVQVVVTDRGLADLRGLGPMQRARTIIEKCAHPLYKDYLYRYIEKSRIGHIRHNLEDCFELHSNLMDHGAMLPDLDLSGVTE</sequence>
<feature type="binding site" evidence="3">
    <location>
        <position position="382"/>
    </location>
    <ligand>
        <name>CoA</name>
        <dbReference type="ChEBI" id="CHEBI:57287"/>
    </ligand>
</feature>
<proteinExistence type="inferred from homology"/>
<dbReference type="HOGENOM" id="CLU_019748_3_0_7"/>
<evidence type="ECO:0000256" key="3">
    <source>
        <dbReference type="PIRSR" id="PIRSR617821-2"/>
    </source>
</evidence>
<gene>
    <name evidence="6" type="ordered locus">Sfum_0388</name>
</gene>
<evidence type="ECO:0000256" key="1">
    <source>
        <dbReference type="ARBA" id="ARBA00009632"/>
    </source>
</evidence>
<dbReference type="Gene3D" id="3.40.1080.20">
    <property type="entry name" value="Acetyl-CoA hydrolase/transferase C-terminal domain"/>
    <property type="match status" value="1"/>
</dbReference>
<dbReference type="RefSeq" id="WP_011697261.1">
    <property type="nucleotide sequence ID" value="NC_008554.1"/>
</dbReference>
<feature type="active site" description="5-glutamyl coenzyme A thioester intermediate" evidence="2">
    <location>
        <position position="288"/>
    </location>
</feature>
<feature type="binding site" evidence="3">
    <location>
        <position position="378"/>
    </location>
    <ligand>
        <name>CoA</name>
        <dbReference type="ChEBI" id="CHEBI:57287"/>
    </ligand>
</feature>
<evidence type="ECO:0000259" key="4">
    <source>
        <dbReference type="Pfam" id="PF02550"/>
    </source>
</evidence>
<reference evidence="6 7" key="1">
    <citation type="submission" date="2006-10" db="EMBL/GenBank/DDBJ databases">
        <title>Complete sequence of Syntrophobacter fumaroxidans MPOB.</title>
        <authorList>
            <consortium name="US DOE Joint Genome Institute"/>
            <person name="Copeland A."/>
            <person name="Lucas S."/>
            <person name="Lapidus A."/>
            <person name="Barry K."/>
            <person name="Detter J.C."/>
            <person name="Glavina del Rio T."/>
            <person name="Hammon N."/>
            <person name="Israni S."/>
            <person name="Pitluck S."/>
            <person name="Goltsman E.G."/>
            <person name="Martinez M."/>
            <person name="Schmutz J."/>
            <person name="Larimer F."/>
            <person name="Land M."/>
            <person name="Hauser L."/>
            <person name="Kyrpides N."/>
            <person name="Kim E."/>
            <person name="Boone D.R."/>
            <person name="Brockman F."/>
            <person name="Culley D."/>
            <person name="Ferry J."/>
            <person name="Gunsalus R."/>
            <person name="McInerney M.J."/>
            <person name="Morrison M."/>
            <person name="Plugge C."/>
            <person name="Rohlin L."/>
            <person name="Scholten J."/>
            <person name="Sieber J."/>
            <person name="Stams A.J.M."/>
            <person name="Worm P."/>
            <person name="Henstra A.M."/>
            <person name="Richardson P."/>
        </authorList>
    </citation>
    <scope>NUCLEOTIDE SEQUENCE [LARGE SCALE GENOMIC DNA]</scope>
    <source>
        <strain evidence="7">DSM 10017 / MPOB</strain>
    </source>
</reference>
<organism evidence="6 7">
    <name type="scientific">Syntrophobacter fumaroxidans (strain DSM 10017 / MPOB)</name>
    <dbReference type="NCBI Taxonomy" id="335543"/>
    <lineage>
        <taxon>Bacteria</taxon>
        <taxon>Pseudomonadati</taxon>
        <taxon>Thermodesulfobacteriota</taxon>
        <taxon>Syntrophobacteria</taxon>
        <taxon>Syntrophobacterales</taxon>
        <taxon>Syntrophobacteraceae</taxon>
        <taxon>Syntrophobacter</taxon>
    </lineage>
</organism>
<feature type="binding site" evidence="3">
    <location>
        <position position="402"/>
    </location>
    <ligand>
        <name>CoA</name>
        <dbReference type="ChEBI" id="CHEBI:57287"/>
    </ligand>
</feature>
<feature type="binding site" evidence="3">
    <location>
        <begin position="262"/>
        <end position="266"/>
    </location>
    <ligand>
        <name>CoA</name>
        <dbReference type="ChEBI" id="CHEBI:57287"/>
    </ligand>
</feature>
<dbReference type="Pfam" id="PF02550">
    <property type="entry name" value="AcetylCoA_hydro"/>
    <property type="match status" value="1"/>
</dbReference>
<keyword evidence="7" id="KW-1185">Reference proteome</keyword>
<name>A0LF86_SYNFM</name>
<dbReference type="EC" id="3.1.2.1" evidence="6"/>
<dbReference type="InterPro" id="IPR046433">
    <property type="entry name" value="ActCoA_hydro"/>
</dbReference>
<dbReference type="InterPro" id="IPR038460">
    <property type="entry name" value="AcetylCoA_hyd_C_sf"/>
</dbReference>
<feature type="domain" description="Acetyl-CoA hydrolase/transferase C-terminal" evidence="5">
    <location>
        <begin position="320"/>
        <end position="463"/>
    </location>
</feature>
<comment type="similarity">
    <text evidence="1">Belongs to the acetyl-CoA hydrolase/transferase family.</text>
</comment>
<protein>
    <submittedName>
        <fullName evidence="6">Acetyl-CoA hydrolase</fullName>
        <ecNumber evidence="6">3.1.2.1</ecNumber>
    </submittedName>
</protein>
<dbReference type="GO" id="GO:0006083">
    <property type="term" value="P:acetate metabolic process"/>
    <property type="evidence" value="ECO:0007669"/>
    <property type="project" value="InterPro"/>
</dbReference>
<dbReference type="EMBL" id="CP000478">
    <property type="protein sequence ID" value="ABK16088.1"/>
    <property type="molecule type" value="Genomic_DNA"/>
</dbReference>
<dbReference type="AlphaFoldDB" id="A0LF86"/>
<evidence type="ECO:0000313" key="6">
    <source>
        <dbReference type="EMBL" id="ABK16088.1"/>
    </source>
</evidence>
<dbReference type="OrthoDB" id="9801795at2"/>
<dbReference type="SUPFAM" id="SSF100950">
    <property type="entry name" value="NagB/RpiA/CoA transferase-like"/>
    <property type="match status" value="2"/>
</dbReference>
<dbReference type="STRING" id="335543.Sfum_0388"/>
<dbReference type="Pfam" id="PF13336">
    <property type="entry name" value="AcetylCoA_hyd_C"/>
    <property type="match status" value="1"/>
</dbReference>
<dbReference type="NCBIfam" id="TIGR03458">
    <property type="entry name" value="YgfH_subfam"/>
    <property type="match status" value="1"/>
</dbReference>